<keyword evidence="2" id="KW-0238">DNA-binding</keyword>
<dbReference type="RefSeq" id="WP_113254502.1">
    <property type="nucleotide sequence ID" value="NZ_JACXWY010000015.1"/>
</dbReference>
<proteinExistence type="predicted"/>
<accession>A0A927EBZ9</accession>
<evidence type="ECO:0000313" key="2">
    <source>
        <dbReference type="EMBL" id="MBD3848034.1"/>
    </source>
</evidence>
<keyword evidence="3" id="KW-1185">Reference proteome</keyword>
<name>A0A927EBZ9_9HYPH</name>
<dbReference type="NCBIfam" id="TIGR02609">
    <property type="entry name" value="doc_partner"/>
    <property type="match status" value="1"/>
</dbReference>
<dbReference type="Gene3D" id="2.10.260.10">
    <property type="match status" value="1"/>
</dbReference>
<dbReference type="Pfam" id="PF04014">
    <property type="entry name" value="MazE_antitoxin"/>
    <property type="match status" value="1"/>
</dbReference>
<dbReference type="Proteomes" id="UP000619295">
    <property type="component" value="Unassembled WGS sequence"/>
</dbReference>
<dbReference type="InterPro" id="IPR037914">
    <property type="entry name" value="SpoVT-AbrB_sf"/>
</dbReference>
<comment type="caution">
    <text evidence="2">The sequence shown here is derived from an EMBL/GenBank/DDBJ whole genome shotgun (WGS) entry which is preliminary data.</text>
</comment>
<dbReference type="SMART" id="SM00966">
    <property type="entry name" value="SpoVT_AbrB"/>
    <property type="match status" value="1"/>
</dbReference>
<dbReference type="InterPro" id="IPR007159">
    <property type="entry name" value="SpoVT-AbrB_dom"/>
</dbReference>
<dbReference type="InterPro" id="IPR013432">
    <property type="entry name" value="Doc_partner"/>
</dbReference>
<gene>
    <name evidence="2" type="ORF">IED13_20230</name>
</gene>
<evidence type="ECO:0000259" key="1">
    <source>
        <dbReference type="SMART" id="SM00966"/>
    </source>
</evidence>
<sequence length="86" mass="9690">MSELKKVEETEATVLQIRKIGNSLGLILPKDLLAQLGFSEGDKLELVRQPEGALKLQRHEDLHARGMAIARKSFKKYAATYRELAK</sequence>
<organism evidence="2 3">
    <name type="scientific">Bosea spartocytisi</name>
    <dbReference type="NCBI Taxonomy" id="2773451"/>
    <lineage>
        <taxon>Bacteria</taxon>
        <taxon>Pseudomonadati</taxon>
        <taxon>Pseudomonadota</taxon>
        <taxon>Alphaproteobacteria</taxon>
        <taxon>Hyphomicrobiales</taxon>
        <taxon>Boseaceae</taxon>
        <taxon>Bosea</taxon>
    </lineage>
</organism>
<dbReference type="GO" id="GO:0003677">
    <property type="term" value="F:DNA binding"/>
    <property type="evidence" value="ECO:0007669"/>
    <property type="project" value="UniProtKB-KW"/>
</dbReference>
<dbReference type="AlphaFoldDB" id="A0A927EBZ9"/>
<protein>
    <submittedName>
        <fullName evidence="2">AbrB/MazE/SpoVT family DNA-binding domain-containing protein</fullName>
    </submittedName>
</protein>
<reference evidence="2" key="1">
    <citation type="submission" date="2020-09" db="EMBL/GenBank/DDBJ databases">
        <title>Bosea spartocytisi sp. nov. a root nodule endophyte of Spartocytisus supranubius in the high mountain ecosystem fo the Teide National Park (Canary Islands, Spain).</title>
        <authorList>
            <person name="Pulido-Suarez L."/>
            <person name="Peix A."/>
            <person name="Igual J.M."/>
            <person name="Socas-Perez N."/>
            <person name="Velazquez E."/>
            <person name="Flores-Felix J.D."/>
            <person name="Leon-Barrios M."/>
        </authorList>
    </citation>
    <scope>NUCLEOTIDE SEQUENCE</scope>
    <source>
        <strain evidence="2">SSUT16</strain>
    </source>
</reference>
<dbReference type="SUPFAM" id="SSF89447">
    <property type="entry name" value="AbrB/MazE/MraZ-like"/>
    <property type="match status" value="1"/>
</dbReference>
<feature type="domain" description="SpoVT-AbrB" evidence="1">
    <location>
        <begin position="18"/>
        <end position="62"/>
    </location>
</feature>
<evidence type="ECO:0000313" key="3">
    <source>
        <dbReference type="Proteomes" id="UP000619295"/>
    </source>
</evidence>
<dbReference type="EMBL" id="JACXWY010000015">
    <property type="protein sequence ID" value="MBD3848034.1"/>
    <property type="molecule type" value="Genomic_DNA"/>
</dbReference>